<feature type="compositionally biased region" description="Basic and acidic residues" evidence="1">
    <location>
        <begin position="1280"/>
        <end position="1289"/>
    </location>
</feature>
<feature type="compositionally biased region" description="Polar residues" evidence="1">
    <location>
        <begin position="425"/>
        <end position="439"/>
    </location>
</feature>
<gene>
    <name evidence="2" type="ORF">Slin15195_G057090</name>
</gene>
<evidence type="ECO:0000256" key="1">
    <source>
        <dbReference type="SAM" id="MobiDB-lite"/>
    </source>
</evidence>
<feature type="compositionally biased region" description="Low complexity" evidence="1">
    <location>
        <begin position="1046"/>
        <end position="1063"/>
    </location>
</feature>
<feature type="compositionally biased region" description="Low complexity" evidence="1">
    <location>
        <begin position="931"/>
        <end position="941"/>
    </location>
</feature>
<feature type="region of interest" description="Disordered" evidence="1">
    <location>
        <begin position="761"/>
        <end position="784"/>
    </location>
</feature>
<accession>A0A9Q9ATS2</accession>
<feature type="region of interest" description="Disordered" evidence="1">
    <location>
        <begin position="723"/>
        <end position="748"/>
    </location>
</feature>
<feature type="region of interest" description="Disordered" evidence="1">
    <location>
        <begin position="644"/>
        <end position="676"/>
    </location>
</feature>
<dbReference type="EMBL" id="CP099421">
    <property type="protein sequence ID" value="USW52390.1"/>
    <property type="molecule type" value="Genomic_DNA"/>
</dbReference>
<feature type="region of interest" description="Disordered" evidence="1">
    <location>
        <begin position="848"/>
        <end position="1449"/>
    </location>
</feature>
<feature type="compositionally biased region" description="Polar residues" evidence="1">
    <location>
        <begin position="848"/>
        <end position="875"/>
    </location>
</feature>
<feature type="compositionally biased region" description="Acidic residues" evidence="1">
    <location>
        <begin position="1245"/>
        <end position="1257"/>
    </location>
</feature>
<feature type="compositionally biased region" description="Polar residues" evidence="1">
    <location>
        <begin position="147"/>
        <end position="183"/>
    </location>
</feature>
<evidence type="ECO:0000313" key="3">
    <source>
        <dbReference type="Proteomes" id="UP001056384"/>
    </source>
</evidence>
<sequence>MPSLFGSRRRGSSAARQPLDANTAYAANVAARAAASGSRPGTSNGLSSAAAAAALRSLTSSPEPVGSIQTKRMIRRGSQSSIGSASIMSGRGGAQQQQRSGMQRRGSQSSMTERTFRSPSPGRSNSITNNGPQSPASRAPPVPAIPQNVQQRAHQRSSSVDPPQRVYSPTPNGRGGRTSSMDRSTLPPPSSSRKGARLSDVNEELERSESQRGVNFSRPRSSQPNSPGTSPTTDKFTHGTGGWFAEPVRNKPASRAGPGPDADALAAKMSRIQGAQGQNVKKDNASSASQGASLKPYTQPTITGTAVKPQPSLQPAMETVMVYDANSRTFVPQLKPKPAAVQPPSPTLPQAPPAAPGTYDPHTRTIVPVVQPVTAAPSSRPAPPTLDTEVAPPPRNPARLSPSSSPRSSYLNVQPPLSDDEDVSNTDSPQASRIIQTSVGPAKSYVAVQKPRSSSLDVPSRNAPSTRGRQVSASPSPQRKPHFSASPVSQAIIHNPLPRDVSPAKSALKHSPAPSVRATSPLAHFAGHPKAPASEASDATSVYSQDGISSVKKKKSVRVSFDEQPHQMETTPSTGSKASARDRATMLDDSDDEDFSKPRPALPTFGSVRKNREVAEKVTEMAPDRNEHSSDHAVGAVLHNANGTTKAANEPMPPVVTSKETPSNISDTDSTSDLGDLGEYAAANAAAVSLPEQTAGQTAQIPDEVSQKSPVEPIVRDFASSTAAGQKLDPGVPQINLMPPTPGTEEFKSLDNRQSAEIVVPGAWSAENESSTKTSNDTIAGSDDVPASIAPVMVHTPEEHSPMLAPIDEDTDTDDAEFSDAAEDPSEFEGGFASLDAIAVSPINVKTSPAAQSANGTTSPPESPLTQKATKNLESSDAPDNESGKDWSTATAYWSKLSRQQREQIERDHMSSDDEARPAPSSMKKTRKTTASSPQSAQKSAPAHREAQPAQPALKKTMRAQPAPAPVDPSRSMRRSMRDGGGGGLSGGSLRSRPASAQQAPAEPRAGALSKKTMRPQSSGAVSSPTTGGVSNNRPSQDSSYERTVARPASTATTATAPPRVVSSRLQRELSHDSDSESSFKKKRRANGAASSGISMKRSMRGGPPERGPPEREQRPSSPDRVRGKGKDSFSIRSLSPTGSFFGRKKGKEVRESIRGASMDGGSRMTSMRTAQPAKTLRQTPVAAPKQKASSSRFKSRFADSDDSDDDAPPARSGGGFRSRFADSDEEDDVLTPVRGIPRRKGQDDGDSTDLDDSEEEGAGKPFSRGRDRQKAPLVPDPADVDKAMEAARKKLGITAEPVASPPSTPQRQDDKQGSALTHGSLRNSHAPPSRPQSPDLASTKKKGFMGSFLRRNRSSQQSIMTVSGLPQSNGASMMQGTPGSPPLANRQTFERPQSPTQSPGKLIRRSSGQPQTRQRMARGDSSYSTATAPPMVGESNWPLSDAPPVPAIPGDVAQLKGDRPATSDGQGVRFSEDALKSPGAYSSRTGKKKKFGLLRKAFGLKD</sequence>
<feature type="region of interest" description="Disordered" evidence="1">
    <location>
        <begin position="1"/>
        <end position="20"/>
    </location>
</feature>
<dbReference type="OrthoDB" id="5423926at2759"/>
<keyword evidence="3" id="KW-1185">Reference proteome</keyword>
<name>A0A9Q9ATS2_9PEZI</name>
<feature type="compositionally biased region" description="Acidic residues" evidence="1">
    <location>
        <begin position="807"/>
        <end position="827"/>
    </location>
</feature>
<feature type="compositionally biased region" description="Low complexity" evidence="1">
    <location>
        <begin position="256"/>
        <end position="267"/>
    </location>
</feature>
<feature type="compositionally biased region" description="Polar residues" evidence="1">
    <location>
        <begin position="451"/>
        <end position="477"/>
    </location>
</feature>
<feature type="compositionally biased region" description="Polar residues" evidence="1">
    <location>
        <begin position="211"/>
        <end position="234"/>
    </location>
</feature>
<dbReference type="Proteomes" id="UP001056384">
    <property type="component" value="Chromosome 4"/>
</dbReference>
<feature type="compositionally biased region" description="Polar residues" evidence="1">
    <location>
        <begin position="1315"/>
        <end position="1324"/>
    </location>
</feature>
<feature type="compositionally biased region" description="Basic and acidic residues" evidence="1">
    <location>
        <begin position="1066"/>
        <end position="1080"/>
    </location>
</feature>
<feature type="compositionally biased region" description="Low complexity" evidence="1">
    <location>
        <begin position="397"/>
        <end position="409"/>
    </location>
</feature>
<feature type="compositionally biased region" description="Low complexity" evidence="1">
    <location>
        <begin position="46"/>
        <end position="61"/>
    </location>
</feature>
<feature type="compositionally biased region" description="Polar residues" evidence="1">
    <location>
        <begin position="1355"/>
        <end position="1379"/>
    </location>
</feature>
<feature type="compositionally biased region" description="Basic and acidic residues" evidence="1">
    <location>
        <begin position="1108"/>
        <end position="1130"/>
    </location>
</feature>
<feature type="compositionally biased region" description="Polar residues" evidence="1">
    <location>
        <begin position="537"/>
        <end position="548"/>
    </location>
</feature>
<feature type="compositionally biased region" description="Low complexity" evidence="1">
    <location>
        <begin position="988"/>
        <end position="997"/>
    </location>
</feature>
<protein>
    <submittedName>
        <fullName evidence="2">Uncharacterized protein</fullName>
    </submittedName>
</protein>
<organism evidence="2 3">
    <name type="scientific">Septoria linicola</name>
    <dbReference type="NCBI Taxonomy" id="215465"/>
    <lineage>
        <taxon>Eukaryota</taxon>
        <taxon>Fungi</taxon>
        <taxon>Dikarya</taxon>
        <taxon>Ascomycota</taxon>
        <taxon>Pezizomycotina</taxon>
        <taxon>Dothideomycetes</taxon>
        <taxon>Dothideomycetidae</taxon>
        <taxon>Mycosphaerellales</taxon>
        <taxon>Mycosphaerellaceae</taxon>
        <taxon>Septoria</taxon>
    </lineage>
</organism>
<feature type="compositionally biased region" description="Polar residues" evidence="1">
    <location>
        <begin position="1386"/>
        <end position="1400"/>
    </location>
</feature>
<evidence type="ECO:0000313" key="2">
    <source>
        <dbReference type="EMBL" id="USW52390.1"/>
    </source>
</evidence>
<feature type="compositionally biased region" description="Polar residues" evidence="1">
    <location>
        <begin position="767"/>
        <end position="779"/>
    </location>
</feature>
<proteinExistence type="predicted"/>
<feature type="compositionally biased region" description="Polar residues" evidence="1">
    <location>
        <begin position="691"/>
        <end position="700"/>
    </location>
</feature>
<feature type="compositionally biased region" description="Basic and acidic residues" evidence="1">
    <location>
        <begin position="900"/>
        <end position="917"/>
    </location>
</feature>
<feature type="compositionally biased region" description="Polar residues" evidence="1">
    <location>
        <begin position="273"/>
        <end position="304"/>
    </location>
</feature>
<feature type="compositionally biased region" description="Polar residues" evidence="1">
    <location>
        <begin position="117"/>
        <end position="136"/>
    </location>
</feature>
<feature type="compositionally biased region" description="Pro residues" evidence="1">
    <location>
        <begin position="341"/>
        <end position="355"/>
    </location>
</feature>
<feature type="region of interest" description="Disordered" evidence="1">
    <location>
        <begin position="333"/>
        <end position="612"/>
    </location>
</feature>
<feature type="region of interest" description="Disordered" evidence="1">
    <location>
        <begin position="796"/>
        <end position="834"/>
    </location>
</feature>
<feature type="compositionally biased region" description="Polar residues" evidence="1">
    <location>
        <begin position="1015"/>
        <end position="1039"/>
    </location>
</feature>
<feature type="region of interest" description="Disordered" evidence="1">
    <location>
        <begin position="691"/>
        <end position="710"/>
    </location>
</feature>
<feature type="region of interest" description="Disordered" evidence="1">
    <location>
        <begin position="31"/>
        <end position="310"/>
    </location>
</feature>
<feature type="compositionally biased region" description="Low complexity" evidence="1">
    <location>
        <begin position="666"/>
        <end position="676"/>
    </location>
</feature>
<feature type="compositionally biased region" description="Low complexity" evidence="1">
    <location>
        <begin position="76"/>
        <end position="111"/>
    </location>
</feature>
<reference evidence="2" key="1">
    <citation type="submission" date="2022-06" db="EMBL/GenBank/DDBJ databases">
        <title>Complete genome sequences of two strains of the flax pathogen Septoria linicola.</title>
        <authorList>
            <person name="Lapalu N."/>
            <person name="Simon A."/>
            <person name="Demenou B."/>
            <person name="Paumier D."/>
            <person name="Guillot M.-P."/>
            <person name="Gout L."/>
            <person name="Valade R."/>
        </authorList>
    </citation>
    <scope>NUCLEOTIDE SEQUENCE</scope>
    <source>
        <strain evidence="2">SE15195</strain>
    </source>
</reference>
<feature type="compositionally biased region" description="Polar residues" evidence="1">
    <location>
        <begin position="567"/>
        <end position="577"/>
    </location>
</feature>